<dbReference type="Proteomes" id="UP000613193">
    <property type="component" value="Unassembled WGS sequence"/>
</dbReference>
<keyword evidence="2" id="KW-1185">Reference proteome</keyword>
<reference evidence="1" key="1">
    <citation type="submission" date="2020-12" db="EMBL/GenBank/DDBJ databases">
        <title>Bacterial novel species Mucilaginibacter sp. SD-g isolated from soil.</title>
        <authorList>
            <person name="Jung H.-Y."/>
        </authorList>
    </citation>
    <scope>NUCLEOTIDE SEQUENCE</scope>
    <source>
        <strain evidence="1">SD-g</strain>
    </source>
</reference>
<evidence type="ECO:0000313" key="1">
    <source>
        <dbReference type="EMBL" id="MBK0380796.1"/>
    </source>
</evidence>
<dbReference type="RefSeq" id="WP_200067333.1">
    <property type="nucleotide sequence ID" value="NZ_JAEHFW010000003.1"/>
</dbReference>
<organism evidence="1 2">
    <name type="scientific">Mucilaginibacter segetis</name>
    <dbReference type="NCBI Taxonomy" id="2793071"/>
    <lineage>
        <taxon>Bacteria</taxon>
        <taxon>Pseudomonadati</taxon>
        <taxon>Bacteroidota</taxon>
        <taxon>Sphingobacteriia</taxon>
        <taxon>Sphingobacteriales</taxon>
        <taxon>Sphingobacteriaceae</taxon>
        <taxon>Mucilaginibacter</taxon>
    </lineage>
</organism>
<gene>
    <name evidence="1" type="ORF">I5M19_15840</name>
</gene>
<evidence type="ECO:0008006" key="3">
    <source>
        <dbReference type="Google" id="ProtNLM"/>
    </source>
</evidence>
<dbReference type="PANTHER" id="PTHR41339">
    <property type="entry name" value="LIPL48"/>
    <property type="match status" value="1"/>
</dbReference>
<comment type="caution">
    <text evidence="1">The sequence shown here is derived from an EMBL/GenBank/DDBJ whole genome shotgun (WGS) entry which is preliminary data.</text>
</comment>
<evidence type="ECO:0000313" key="2">
    <source>
        <dbReference type="Proteomes" id="UP000613193"/>
    </source>
</evidence>
<dbReference type="PANTHER" id="PTHR41339:SF1">
    <property type="entry name" value="SECRETED PROTEIN"/>
    <property type="match status" value="1"/>
</dbReference>
<name>A0A934UPD5_9SPHI</name>
<sequence length="483" mass="50608">MKKTLLLLALGASVIITSCSKKSSPIDPIVPPTDTTSTSTSVSVSGDITANTTWTADKIYTLKGFVYVTNGATLTIEPGTIVKGEKASKGTLIITRGAKLMAVGTASKPIVFTSSFAAGTRNAGDWGGIILLGKAPVNQGDNVSIEGGLDAKGDAAKYIQYGGSVADDNSGTLKYIRIEYAGIPFSPDNEINGLTLGGVGSGTTLEYIEVYRSGDDSFEWFGGTVNAKHLLAIGSLDDDFDTDFGFSGKVQFGLSQRYPTIADVSGSNAFESDNDGSGSDKTPQTSAVFSNMTLLGPIANATSGNINANYQHAAQIRRNSAESILNSVFAGFVEGVYIDDSKVATAGSTSTNYTAGRLVFQNNIIYGSNKKGNEVKGDNATQKAIFETTLRATNTFDASLYADALINSPFKYSSDFANPGTPDFTVKTGSLAASGALFTNAKVTDTFFEKVTYRGAFGTTDWTSGWANFNPQAMAYTTPGAVN</sequence>
<dbReference type="PROSITE" id="PS51257">
    <property type="entry name" value="PROKAR_LIPOPROTEIN"/>
    <property type="match status" value="1"/>
</dbReference>
<dbReference type="AlphaFoldDB" id="A0A934UPD5"/>
<dbReference type="EMBL" id="JAEHFW010000003">
    <property type="protein sequence ID" value="MBK0380796.1"/>
    <property type="molecule type" value="Genomic_DNA"/>
</dbReference>
<proteinExistence type="predicted"/>
<accession>A0A934UPD5</accession>
<protein>
    <recommendedName>
        <fullName evidence="3">T9SS C-terminal target domain-containing protein</fullName>
    </recommendedName>
</protein>